<feature type="non-terminal residue" evidence="2">
    <location>
        <position position="244"/>
    </location>
</feature>
<dbReference type="InterPro" id="IPR005312">
    <property type="entry name" value="DUF1759"/>
</dbReference>
<proteinExistence type="predicted"/>
<protein>
    <submittedName>
        <fullName evidence="2">Uncharacterized protein LOC108556497</fullName>
    </submittedName>
</protein>
<organism evidence="1 2">
    <name type="scientific">Nicrophorus vespilloides</name>
    <name type="common">Boreal carrion beetle</name>
    <dbReference type="NCBI Taxonomy" id="110193"/>
    <lineage>
        <taxon>Eukaryota</taxon>
        <taxon>Metazoa</taxon>
        <taxon>Ecdysozoa</taxon>
        <taxon>Arthropoda</taxon>
        <taxon>Hexapoda</taxon>
        <taxon>Insecta</taxon>
        <taxon>Pterygota</taxon>
        <taxon>Neoptera</taxon>
        <taxon>Endopterygota</taxon>
        <taxon>Coleoptera</taxon>
        <taxon>Polyphaga</taxon>
        <taxon>Staphyliniformia</taxon>
        <taxon>Silphidae</taxon>
        <taxon>Nicrophorinae</taxon>
        <taxon>Nicrophorus</taxon>
    </lineage>
</organism>
<dbReference type="PANTHER" id="PTHR22954">
    <property type="entry name" value="RETROVIRAL PROTEASE-RELATED"/>
    <property type="match status" value="1"/>
</dbReference>
<dbReference type="Proteomes" id="UP000695000">
    <property type="component" value="Unplaced"/>
</dbReference>
<dbReference type="PANTHER" id="PTHR22954:SF3">
    <property type="entry name" value="PROTEIN CBG08539"/>
    <property type="match status" value="1"/>
</dbReference>
<keyword evidence="1" id="KW-1185">Reference proteome</keyword>
<evidence type="ECO:0000313" key="1">
    <source>
        <dbReference type="Proteomes" id="UP000695000"/>
    </source>
</evidence>
<dbReference type="Pfam" id="PF03564">
    <property type="entry name" value="DUF1759"/>
    <property type="match status" value="1"/>
</dbReference>
<evidence type="ECO:0000313" key="2">
    <source>
        <dbReference type="RefSeq" id="XP_017768120.1"/>
    </source>
</evidence>
<dbReference type="RefSeq" id="XP_017768120.1">
    <property type="nucleotide sequence ID" value="XM_017912631.1"/>
</dbReference>
<gene>
    <name evidence="2" type="primary">LOC108556497</name>
</gene>
<sequence>MEDHEEICESFIEALNKAKAKLKPYKEISPLSQQTTPMGSDMGHMKLPAIELPTFNGDIDKWLHFRDMFSALVHSKPNLPPIQKFHYLKSVLSGIAAEVIQFIEVTTDNYEIAWELLTRRYRNNIQLVQFYYNAILELQFVRGESFVELQRVHDSVRKSVRALQSLGRFSESLEFWIISIVCKRLDSNSRKDWQMLINGKEIEEIKLDDFFEFLENKIMALKAAYGSEKKTDYKSRPNMYNMGK</sequence>
<accession>A0ABM1M0M0</accession>
<name>A0ABM1M0M0_NICVS</name>
<dbReference type="GeneID" id="108556497"/>
<reference evidence="2" key="1">
    <citation type="submission" date="2025-08" db="UniProtKB">
        <authorList>
            <consortium name="RefSeq"/>
        </authorList>
    </citation>
    <scope>IDENTIFICATION</scope>
    <source>
        <tissue evidence="2">Whole Larva</tissue>
    </source>
</reference>